<dbReference type="Proteomes" id="UP000294678">
    <property type="component" value="Unassembled WGS sequence"/>
</dbReference>
<evidence type="ECO:0000256" key="1">
    <source>
        <dbReference type="ARBA" id="ARBA00008724"/>
    </source>
</evidence>
<dbReference type="InterPro" id="IPR029072">
    <property type="entry name" value="YebC-like"/>
</dbReference>
<dbReference type="GO" id="GO:0006355">
    <property type="term" value="P:regulation of DNA-templated transcription"/>
    <property type="evidence" value="ECO:0007669"/>
    <property type="project" value="UniProtKB-UniRule"/>
</dbReference>
<evidence type="ECO:0000313" key="9">
    <source>
        <dbReference type="EMBL" id="TDT67847.1"/>
    </source>
</evidence>
<dbReference type="Gene3D" id="3.30.70.980">
    <property type="match status" value="2"/>
</dbReference>
<dbReference type="AlphaFoldDB" id="A0AA46I4V6"/>
<dbReference type="InterPro" id="IPR017856">
    <property type="entry name" value="Integrase-like_N"/>
</dbReference>
<evidence type="ECO:0000259" key="8">
    <source>
        <dbReference type="Pfam" id="PF20772"/>
    </source>
</evidence>
<dbReference type="Pfam" id="PF01709">
    <property type="entry name" value="Transcrip_reg"/>
    <property type="match status" value="1"/>
</dbReference>
<dbReference type="InterPro" id="IPR048300">
    <property type="entry name" value="TACO1_YebC-like_2nd/3rd_dom"/>
</dbReference>
<gene>
    <name evidence="9" type="ORF">EV215_1850</name>
</gene>
<protein>
    <recommendedName>
        <fullName evidence="6">Probable transcriptional regulatory protein EV215_1850</fullName>
    </recommendedName>
</protein>
<sequence length="248" mass="27769">MAGHSKWANIQHRKGRQDKARAKLFTKLAKELTIAARDGGGDPNFNPRLRLALDKAKAGNMPKDNIERAIKKGTGEIEGVEYFEIRYEGYGPSGVAFIVDVVTDNKNRTASTVRSNFSKNNGNLGESGSVSWMFHRKGVLTFSNVDEEKIMELALESGAEDIIENGDNFLVYTAPEDFENIKKALEDNELVAESAEITFVPENEIDITDEETAKQVLKLYEALEDNEDVQEVYANFNIPDELMEKLMN</sequence>
<dbReference type="SUPFAM" id="SSF75625">
    <property type="entry name" value="YebC-like"/>
    <property type="match status" value="1"/>
</dbReference>
<keyword evidence="3 6" id="KW-0805">Transcription regulation</keyword>
<comment type="similarity">
    <text evidence="1 6">Belongs to the TACO1 family.</text>
</comment>
<dbReference type="PANTHER" id="PTHR12532">
    <property type="entry name" value="TRANSLATIONAL ACTIVATOR OF CYTOCHROME C OXIDASE 1"/>
    <property type="match status" value="1"/>
</dbReference>
<evidence type="ECO:0000256" key="2">
    <source>
        <dbReference type="ARBA" id="ARBA00022490"/>
    </source>
</evidence>
<feature type="domain" description="TACO1/YebC-like N-terminal" evidence="8">
    <location>
        <begin position="5"/>
        <end position="76"/>
    </location>
</feature>
<evidence type="ECO:0000259" key="7">
    <source>
        <dbReference type="Pfam" id="PF01709"/>
    </source>
</evidence>
<reference evidence="9 10" key="1">
    <citation type="submission" date="2019-03" db="EMBL/GenBank/DDBJ databases">
        <title>Genomic Encyclopedia of Type Strains, Phase IV (KMG-IV): sequencing the most valuable type-strain genomes for metagenomic binning, comparative biology and taxonomic classification.</title>
        <authorList>
            <person name="Goeker M."/>
        </authorList>
    </citation>
    <scope>NUCLEOTIDE SEQUENCE [LARGE SCALE GENOMIC DNA]</scope>
    <source>
        <strain evidence="9 10">DSM 100055</strain>
    </source>
</reference>
<evidence type="ECO:0000256" key="3">
    <source>
        <dbReference type="ARBA" id="ARBA00023015"/>
    </source>
</evidence>
<comment type="caution">
    <text evidence="9">The sequence shown here is derived from an EMBL/GenBank/DDBJ whole genome shotgun (WGS) entry which is preliminary data.</text>
</comment>
<dbReference type="RefSeq" id="WP_134113711.1">
    <property type="nucleotide sequence ID" value="NZ_SOBG01000009.1"/>
</dbReference>
<dbReference type="InterPro" id="IPR026564">
    <property type="entry name" value="Transcrip_reg_TACO1-like_dom3"/>
</dbReference>
<evidence type="ECO:0000313" key="10">
    <source>
        <dbReference type="Proteomes" id="UP000294678"/>
    </source>
</evidence>
<dbReference type="InterPro" id="IPR049083">
    <property type="entry name" value="TACO1_YebC_N"/>
</dbReference>
<keyword evidence="10" id="KW-1185">Reference proteome</keyword>
<dbReference type="NCBIfam" id="TIGR01033">
    <property type="entry name" value="YebC/PmpR family DNA-binding transcriptional regulator"/>
    <property type="match status" value="1"/>
</dbReference>
<keyword evidence="4 6" id="KW-0238">DNA-binding</keyword>
<dbReference type="InterPro" id="IPR002876">
    <property type="entry name" value="Transcrip_reg_TACO1-like"/>
</dbReference>
<organism evidence="9 10">
    <name type="scientific">Hypnocyclicus thermotrophus</name>
    <dbReference type="NCBI Taxonomy" id="1627895"/>
    <lineage>
        <taxon>Bacteria</taxon>
        <taxon>Fusobacteriati</taxon>
        <taxon>Fusobacteriota</taxon>
        <taxon>Fusobacteriia</taxon>
        <taxon>Fusobacteriales</taxon>
        <taxon>Fusobacteriaceae</taxon>
        <taxon>Hypnocyclicus</taxon>
    </lineage>
</organism>
<feature type="domain" description="TACO1/YebC-like second and third" evidence="7">
    <location>
        <begin position="82"/>
        <end position="236"/>
    </location>
</feature>
<accession>A0AA46I4V6</accession>
<dbReference type="HAMAP" id="MF_00693">
    <property type="entry name" value="Transcrip_reg_TACO1"/>
    <property type="match status" value="1"/>
</dbReference>
<comment type="subcellular location">
    <subcellularLocation>
        <location evidence="6">Cytoplasm</location>
    </subcellularLocation>
</comment>
<keyword evidence="2 6" id="KW-0963">Cytoplasm</keyword>
<dbReference type="GO" id="GO:0003677">
    <property type="term" value="F:DNA binding"/>
    <property type="evidence" value="ECO:0007669"/>
    <property type="project" value="UniProtKB-UniRule"/>
</dbReference>
<dbReference type="NCBIfam" id="NF009044">
    <property type="entry name" value="PRK12378.1"/>
    <property type="match status" value="1"/>
</dbReference>
<dbReference type="PANTHER" id="PTHR12532:SF6">
    <property type="entry name" value="TRANSCRIPTIONAL REGULATORY PROTEIN YEBC-RELATED"/>
    <property type="match status" value="1"/>
</dbReference>
<proteinExistence type="inferred from homology"/>
<evidence type="ECO:0000256" key="6">
    <source>
        <dbReference type="HAMAP-Rule" id="MF_00693"/>
    </source>
</evidence>
<evidence type="ECO:0000256" key="4">
    <source>
        <dbReference type="ARBA" id="ARBA00023125"/>
    </source>
</evidence>
<name>A0AA46I4V6_9FUSO</name>
<dbReference type="GO" id="GO:0005829">
    <property type="term" value="C:cytosol"/>
    <property type="evidence" value="ECO:0007669"/>
    <property type="project" value="TreeGrafter"/>
</dbReference>
<evidence type="ECO:0000256" key="5">
    <source>
        <dbReference type="ARBA" id="ARBA00023163"/>
    </source>
</evidence>
<dbReference type="Gene3D" id="1.10.10.200">
    <property type="match status" value="1"/>
</dbReference>
<dbReference type="NCBIfam" id="NF001030">
    <property type="entry name" value="PRK00110.1"/>
    <property type="match status" value="1"/>
</dbReference>
<dbReference type="EMBL" id="SOBG01000009">
    <property type="protein sequence ID" value="TDT67847.1"/>
    <property type="molecule type" value="Genomic_DNA"/>
</dbReference>
<dbReference type="FunFam" id="1.10.10.200:FF:000002">
    <property type="entry name" value="Probable transcriptional regulatory protein CLM62_37755"/>
    <property type="match status" value="1"/>
</dbReference>
<dbReference type="Pfam" id="PF20772">
    <property type="entry name" value="TACO1_YebC_N"/>
    <property type="match status" value="1"/>
</dbReference>
<dbReference type="FunFam" id="3.30.70.980:FF:000002">
    <property type="entry name" value="Probable transcriptional regulatory protein YebC"/>
    <property type="match status" value="1"/>
</dbReference>
<keyword evidence="5 6" id="KW-0804">Transcription</keyword>